<reference evidence="2" key="1">
    <citation type="journal article" date="2021" name="Mol. Plant Microbe Interact.">
        <title>Complete Genome Sequence of the Plant-Pathogenic Fungus Colletotrichum lupini.</title>
        <authorList>
            <person name="Baroncelli R."/>
            <person name="Pensec F."/>
            <person name="Da Lio D."/>
            <person name="Boufleur T."/>
            <person name="Vicente I."/>
            <person name="Sarrocco S."/>
            <person name="Picot A."/>
            <person name="Baraldi E."/>
            <person name="Sukno S."/>
            <person name="Thon M."/>
            <person name="Le Floch G."/>
        </authorList>
    </citation>
    <scope>NUCLEOTIDE SEQUENCE</scope>
    <source>
        <strain evidence="2">IMI 504893</strain>
    </source>
</reference>
<dbReference type="KEGG" id="clup:CLUP02_05855"/>
<name>A0A9Q8SPT5_9PEZI</name>
<evidence type="ECO:0000313" key="3">
    <source>
        <dbReference type="Proteomes" id="UP000830671"/>
    </source>
</evidence>
<dbReference type="GeneID" id="73339870"/>
<dbReference type="RefSeq" id="XP_049142003.1">
    <property type="nucleotide sequence ID" value="XM_049284860.1"/>
</dbReference>
<organism evidence="2 3">
    <name type="scientific">Colletotrichum lupini</name>
    <dbReference type="NCBI Taxonomy" id="145971"/>
    <lineage>
        <taxon>Eukaryota</taxon>
        <taxon>Fungi</taxon>
        <taxon>Dikarya</taxon>
        <taxon>Ascomycota</taxon>
        <taxon>Pezizomycotina</taxon>
        <taxon>Sordariomycetes</taxon>
        <taxon>Hypocreomycetidae</taxon>
        <taxon>Glomerellales</taxon>
        <taxon>Glomerellaceae</taxon>
        <taxon>Colletotrichum</taxon>
        <taxon>Colletotrichum acutatum species complex</taxon>
    </lineage>
</organism>
<proteinExistence type="predicted"/>
<accession>A0A9Q8SPT5</accession>
<sequence length="82" mass="9048">MLAAADAAALHEDAHGRSPSSSSKNSKTHSTFLPHSDNQRRQRTPFGPVPIEDRDFTLMFASISWYAPACVRQVTSVKSYRG</sequence>
<dbReference type="AlphaFoldDB" id="A0A9Q8SPT5"/>
<feature type="compositionally biased region" description="Low complexity" evidence="1">
    <location>
        <begin position="18"/>
        <end position="31"/>
    </location>
</feature>
<protein>
    <submittedName>
        <fullName evidence="2">Uncharacterized protein</fullName>
    </submittedName>
</protein>
<dbReference type="Proteomes" id="UP000830671">
    <property type="component" value="Chromosome 3"/>
</dbReference>
<evidence type="ECO:0000256" key="1">
    <source>
        <dbReference type="SAM" id="MobiDB-lite"/>
    </source>
</evidence>
<feature type="region of interest" description="Disordered" evidence="1">
    <location>
        <begin position="1"/>
        <end position="49"/>
    </location>
</feature>
<gene>
    <name evidence="2" type="ORF">CLUP02_05855</name>
</gene>
<keyword evidence="3" id="KW-1185">Reference proteome</keyword>
<dbReference type="EMBL" id="CP019475">
    <property type="protein sequence ID" value="UQC80372.1"/>
    <property type="molecule type" value="Genomic_DNA"/>
</dbReference>
<evidence type="ECO:0000313" key="2">
    <source>
        <dbReference type="EMBL" id="UQC80372.1"/>
    </source>
</evidence>